<proteinExistence type="inferred from homology"/>
<dbReference type="InterPro" id="IPR032466">
    <property type="entry name" value="Metal_Hydrolase"/>
</dbReference>
<dbReference type="Proteomes" id="UP000503336">
    <property type="component" value="Chromosome"/>
</dbReference>
<comment type="similarity">
    <text evidence="1">Belongs to the metallo-dependent hydrolases superfamily.</text>
</comment>
<reference evidence="3 4" key="1">
    <citation type="submission" date="2020-02" db="EMBL/GenBank/DDBJ databases">
        <title>complete genome sequence of Rhodobacteraceae bacterium.</title>
        <authorList>
            <person name="Park J."/>
            <person name="Kim Y.-S."/>
            <person name="Kim K.-H."/>
        </authorList>
    </citation>
    <scope>NUCLEOTIDE SEQUENCE [LARGE SCALE GENOMIC DNA]</scope>
    <source>
        <strain evidence="3 4">RR4-56</strain>
    </source>
</reference>
<dbReference type="KEGG" id="hdh:G5B40_10015"/>
<dbReference type="GO" id="GO:0016787">
    <property type="term" value="F:hydrolase activity"/>
    <property type="evidence" value="ECO:0007669"/>
    <property type="project" value="UniProtKB-KW"/>
</dbReference>
<organism evidence="3 4">
    <name type="scientific">Pikeienuella piscinae</name>
    <dbReference type="NCBI Taxonomy" id="2748098"/>
    <lineage>
        <taxon>Bacteria</taxon>
        <taxon>Pseudomonadati</taxon>
        <taxon>Pseudomonadota</taxon>
        <taxon>Alphaproteobacteria</taxon>
        <taxon>Rhodobacterales</taxon>
        <taxon>Paracoccaceae</taxon>
        <taxon>Pikeienuella</taxon>
    </lineage>
</organism>
<dbReference type="Pfam" id="PF04909">
    <property type="entry name" value="Amidohydro_2"/>
    <property type="match status" value="1"/>
</dbReference>
<dbReference type="PANTHER" id="PTHR43569:SF1">
    <property type="entry name" value="BLL3371 PROTEIN"/>
    <property type="match status" value="1"/>
</dbReference>
<dbReference type="InterPro" id="IPR006680">
    <property type="entry name" value="Amidohydro-rel"/>
</dbReference>
<protein>
    <submittedName>
        <fullName evidence="3">Amidohydrolase family protein</fullName>
    </submittedName>
</protein>
<gene>
    <name evidence="3" type="ORF">G5B40_10015</name>
</gene>
<evidence type="ECO:0000259" key="2">
    <source>
        <dbReference type="Pfam" id="PF04909"/>
    </source>
</evidence>
<evidence type="ECO:0000313" key="3">
    <source>
        <dbReference type="EMBL" id="QIE55756.1"/>
    </source>
</evidence>
<keyword evidence="3" id="KW-0378">Hydrolase</keyword>
<dbReference type="SUPFAM" id="SSF51556">
    <property type="entry name" value="Metallo-dependent hydrolases"/>
    <property type="match status" value="1"/>
</dbReference>
<accession>A0A7L5BZR8</accession>
<name>A0A7L5BZR8_9RHOB</name>
<dbReference type="InterPro" id="IPR052350">
    <property type="entry name" value="Metallo-dep_Lactonases"/>
</dbReference>
<evidence type="ECO:0000313" key="4">
    <source>
        <dbReference type="Proteomes" id="UP000503336"/>
    </source>
</evidence>
<evidence type="ECO:0000256" key="1">
    <source>
        <dbReference type="ARBA" id="ARBA00038310"/>
    </source>
</evidence>
<sequence length="343" mass="37029">MENVAMPHLEVRPDWLAKNVEAPIEPGRPIIDPHHHLWERPKARYLFHDLLADVSAGHDIRATVYIQCRSMHRADGPPELAPVGEVEFAAGAAAMAESGHYGDCRICAGIVGTADMTLGADVGRVLDALEAGANGRLRGIRFPMAKSGDPAIVGSVVDPPEGLMREESVAAAAREIGRRGLVLDTWSFQTQLQDLLVLARRAPETVVVIDHVGGVLGVGGFTGKREDAFAGWRADMAALAALPNTRVKLGGLAMHTCGFGFETAASPPGSEELAASWRPYIETCIELFGPERAMFESNFPVDKGQVSYTNLWNTFSRLSSGASEAEKDRLFRETAAETYRLSV</sequence>
<dbReference type="PANTHER" id="PTHR43569">
    <property type="entry name" value="AMIDOHYDROLASE"/>
    <property type="match status" value="1"/>
</dbReference>
<feature type="domain" description="Amidohydrolase-related" evidence="2">
    <location>
        <begin position="31"/>
        <end position="341"/>
    </location>
</feature>
<dbReference type="Gene3D" id="3.20.20.140">
    <property type="entry name" value="Metal-dependent hydrolases"/>
    <property type="match status" value="1"/>
</dbReference>
<dbReference type="RefSeq" id="WP_165098100.1">
    <property type="nucleotide sequence ID" value="NZ_CP049056.1"/>
</dbReference>
<dbReference type="EMBL" id="CP049056">
    <property type="protein sequence ID" value="QIE55756.1"/>
    <property type="molecule type" value="Genomic_DNA"/>
</dbReference>
<keyword evidence="4" id="KW-1185">Reference proteome</keyword>
<dbReference type="AlphaFoldDB" id="A0A7L5BZR8"/>